<reference evidence="1" key="1">
    <citation type="submission" date="2023-03" db="EMBL/GenBank/DDBJ databases">
        <title>Massive genome expansion in bonnet fungi (Mycena s.s.) driven by repeated elements and novel gene families across ecological guilds.</title>
        <authorList>
            <consortium name="Lawrence Berkeley National Laboratory"/>
            <person name="Harder C.B."/>
            <person name="Miyauchi S."/>
            <person name="Viragh M."/>
            <person name="Kuo A."/>
            <person name="Thoen E."/>
            <person name="Andreopoulos B."/>
            <person name="Lu D."/>
            <person name="Skrede I."/>
            <person name="Drula E."/>
            <person name="Henrissat B."/>
            <person name="Morin E."/>
            <person name="Kohler A."/>
            <person name="Barry K."/>
            <person name="LaButti K."/>
            <person name="Morin E."/>
            <person name="Salamov A."/>
            <person name="Lipzen A."/>
            <person name="Mereny Z."/>
            <person name="Hegedus B."/>
            <person name="Baldrian P."/>
            <person name="Stursova M."/>
            <person name="Weitz H."/>
            <person name="Taylor A."/>
            <person name="Grigoriev I.V."/>
            <person name="Nagy L.G."/>
            <person name="Martin F."/>
            <person name="Kauserud H."/>
        </authorList>
    </citation>
    <scope>NUCLEOTIDE SEQUENCE</scope>
    <source>
        <strain evidence="1">CBHHK200</strain>
    </source>
</reference>
<protein>
    <submittedName>
        <fullName evidence="1">Uncharacterized protein</fullName>
    </submittedName>
</protein>
<keyword evidence="2" id="KW-1185">Reference proteome</keyword>
<organism evidence="1 2">
    <name type="scientific">Mycena alexandri</name>
    <dbReference type="NCBI Taxonomy" id="1745969"/>
    <lineage>
        <taxon>Eukaryota</taxon>
        <taxon>Fungi</taxon>
        <taxon>Dikarya</taxon>
        <taxon>Basidiomycota</taxon>
        <taxon>Agaricomycotina</taxon>
        <taxon>Agaricomycetes</taxon>
        <taxon>Agaricomycetidae</taxon>
        <taxon>Agaricales</taxon>
        <taxon>Marasmiineae</taxon>
        <taxon>Mycenaceae</taxon>
        <taxon>Mycena</taxon>
    </lineage>
</organism>
<name>A0AAD6SUV4_9AGAR</name>
<proteinExistence type="predicted"/>
<sequence length="277" mass="30911">MSRLDEYDGSNLTKLVVTTDFAGPSTATLEIPYLPVNNAINTLVLVGVRPKRLATSTVTKLHLGYSNEVWWIEWAILKEMLNLCTTLMHVGFSYHTTLDFVQRLELPLVRSIRLDLLPCPRGGEAEMGLEDAVRQLKRIVERVEDLSLGFWDDVHNVAPRGWIRDEIQRTLTSCASATSVAVRLCQGLNAGNVAAIVATLDKKGPYTLKVGFALDLSVTSSILHHKRTVSLLGPVNRSGWCEQWSVSGADPIQSFVLDTAHWLNVDYETEDSDIYFR</sequence>
<dbReference type="EMBL" id="JARJCM010000069">
    <property type="protein sequence ID" value="KAJ7032838.1"/>
    <property type="molecule type" value="Genomic_DNA"/>
</dbReference>
<dbReference type="AlphaFoldDB" id="A0AAD6SUV4"/>
<dbReference type="Proteomes" id="UP001218188">
    <property type="component" value="Unassembled WGS sequence"/>
</dbReference>
<comment type="caution">
    <text evidence="1">The sequence shown here is derived from an EMBL/GenBank/DDBJ whole genome shotgun (WGS) entry which is preliminary data.</text>
</comment>
<evidence type="ECO:0000313" key="2">
    <source>
        <dbReference type="Proteomes" id="UP001218188"/>
    </source>
</evidence>
<gene>
    <name evidence="1" type="ORF">C8F04DRAFT_1184539</name>
</gene>
<accession>A0AAD6SUV4</accession>
<evidence type="ECO:0000313" key="1">
    <source>
        <dbReference type="EMBL" id="KAJ7032838.1"/>
    </source>
</evidence>